<feature type="region of interest" description="Disordered" evidence="1">
    <location>
        <begin position="500"/>
        <end position="526"/>
    </location>
</feature>
<keyword evidence="4" id="KW-1185">Reference proteome</keyword>
<feature type="compositionally biased region" description="Polar residues" evidence="1">
    <location>
        <begin position="1667"/>
        <end position="1689"/>
    </location>
</feature>
<dbReference type="EMBL" id="JAMZMM010000212">
    <property type="protein sequence ID" value="MCP2730538.1"/>
    <property type="molecule type" value="Genomic_DNA"/>
</dbReference>
<keyword evidence="2" id="KW-1133">Transmembrane helix</keyword>
<feature type="compositionally biased region" description="Basic and acidic residues" evidence="1">
    <location>
        <begin position="506"/>
        <end position="526"/>
    </location>
</feature>
<dbReference type="Proteomes" id="UP001204953">
    <property type="component" value="Unassembled WGS sequence"/>
</dbReference>
<evidence type="ECO:0000313" key="3">
    <source>
        <dbReference type="EMBL" id="MCP2730538.1"/>
    </source>
</evidence>
<name>A0AAE3GVB0_9CYAN</name>
<keyword evidence="2" id="KW-0812">Transmembrane</keyword>
<evidence type="ECO:0000256" key="1">
    <source>
        <dbReference type="SAM" id="MobiDB-lite"/>
    </source>
</evidence>
<gene>
    <name evidence="3" type="primary">hpsA</name>
    <name evidence="3" type="ORF">NJ959_19095</name>
</gene>
<dbReference type="RefSeq" id="WP_254013295.1">
    <property type="nucleotide sequence ID" value="NZ_JAMZMM010000212.1"/>
</dbReference>
<protein>
    <submittedName>
        <fullName evidence="3">Hormogonium polysaccharide biosynthesis protein HpsA</fullName>
    </submittedName>
</protein>
<proteinExistence type="predicted"/>
<accession>A0AAE3GVB0</accession>
<dbReference type="InterPro" id="IPR049774">
    <property type="entry name" value="EPS_HpsA-like"/>
</dbReference>
<keyword evidence="2" id="KW-0472">Membrane</keyword>
<feature type="transmembrane region" description="Helical" evidence="2">
    <location>
        <begin position="51"/>
        <end position="72"/>
    </location>
</feature>
<evidence type="ECO:0000256" key="2">
    <source>
        <dbReference type="SAM" id="Phobius"/>
    </source>
</evidence>
<feature type="region of interest" description="Disordered" evidence="1">
    <location>
        <begin position="1662"/>
        <end position="1689"/>
    </location>
</feature>
<organism evidence="3 4">
    <name type="scientific">Limnofasciculus baicalensis BBK-W-15</name>
    <dbReference type="NCBI Taxonomy" id="2699891"/>
    <lineage>
        <taxon>Bacteria</taxon>
        <taxon>Bacillati</taxon>
        <taxon>Cyanobacteriota</taxon>
        <taxon>Cyanophyceae</taxon>
        <taxon>Coleofasciculales</taxon>
        <taxon>Coleofasciculaceae</taxon>
        <taxon>Limnofasciculus</taxon>
        <taxon>Limnofasciculus baicalensis</taxon>
    </lineage>
</organism>
<dbReference type="NCBIfam" id="NF038301">
    <property type="entry name" value="EPS_HpsA"/>
    <property type="match status" value="1"/>
</dbReference>
<evidence type="ECO:0000313" key="4">
    <source>
        <dbReference type="Proteomes" id="UP001204953"/>
    </source>
</evidence>
<sequence>MSIAKKLVQAIQSLYRQMLKLSRNITKKVMNWLLRSFMIIGRRGNFSRSGFVLPTVTMVILVVVLLTTAIVFRSFDRAKNAANVRVNERVMAAASPAINRAQAKINALLADPTLPRGTPTDQSLYQAMTINLSAYTLGDETPLRLVSEFNGQGGIQRALTTELDNLEALDTAWRFPVDTDNNGKFDSYNLYGLYFRNPTRNAQRSRSPLEARTPPMDNATAGNPCGSGTAAILVGNSGWYKTTDGNLKKSFFVFSVTVPITENLPVGNYETYKGQQGFAALEYQQDQSRVPLTNNAVVYEDDLEITPGAGIKLNGRIVTNSNLVIGQAATNVPVQLLQVSSINSCFYSEENGKVVVGGNVVVGGIDTNRTLGSVTVDLFKSGAEPAHPALEPTKATVTNNGIQTSYNSQAYAQRISDLVQRSVNPPPEVTERVTRTGVSLSKALEDYYKERTRKVPFAEVPTANADPLNSATTPADSGTNQMRAGLDAWIYPNDLATGVSNNSLTLRKDQPPATDPDKRGANEEKLGDRIIVGNGLPAKWWDPDSKKFVNFYDKIPQFVDGKNTQTTGWDGINKSPFRTRMTQVIPLSELGDTSRDGFWERKAADVPIQSLDGIGGLRVITGAGIYDPTSANYFLPRRNPPIADDFSTLENEADPGFVVVFPDSMPMWEDTDNDGIPDLPPDAIPAANTDRRGDLVMRATAVYHYRTSNYPNPPGSTYPTAGQADQRPIACISSYYNPSTSVTARNVTTLPNGAATPWQPTTELGVAAAGNGLSNNGITYGIPAENPSSIAGITRTAAGVFNTPAPQAPSVPGANWPAKLNYQANLIYPDGRFVNEALRAALTQIAAAKPLTLAHQSAIDTALCGLQIAAGTLVPSNTVIPHGTIYETTFLDARQVKGIETEAPATFLANPAPATPADYDLQLEQRQPLEIRATVINLNNLRQNPAGGVTGTSPVPGSEYLLPDSGIIYATRDDALLDLSAPGDSPPPTAAPLTAAVADQRTQTRKINSPVDFILDPTRRPSAIMLRNGSRLSRGATNTYKQEEKGLILATNLPVYVQADTVTAGNPGFNLHQNPDGTILEEFGTGQTLAGNPTWDNAFFYTSRTVAGREPNFACRNNQPGLPNCTTGDLWRPGTVLADAVTLLSDNFRFGFRNEGDYDLRKNVENLSNNLLLNGYDFNGNGATPAADIIQGEVALVRDLNGDGDQLDTIEQVFNLDLNGNGNQTDANVPENQVTITAARRFNGFFDNNYLTSADWFDPTDRYPKDFNIVAANNQGSSYVNNFVTPIQRRANFPEYVMEICRQPLVSQCGPQNWVVGIAANQALTAAQVLIQMPLPTAAQLLSGTTVSLALNPADQRYPRRVAFLRNAANQLILDASNRPTPIGINAAGNVALFPYGGAVPRSVNNALWFRTTSTPATPTGGVNYGNTNPLSYLQALAVTAPGIGTTQQPLLVPVLQIQTLTGVPTAGTTITSPTNNILTGPNSDANSQRWMQKPTATTTFNLVMASGDNPTRDTGFLGAPGIEVNGGMPNLPIFLENWSGVGAGAGTITRMSGSFIQFKRSAYATAPYTPILATTGSIFNYPNQPYRTTASGGFTPSAGAPARQWGYDVGLLPQLPDLFSLQVTTPAAGDPNEFYRELSRDDDWVQAMLCAAAKTNTEKTGKYDTYASNNSNSNKPTSDCKNLSDYNS</sequence>
<comment type="caution">
    <text evidence="3">The sequence shown here is derived from an EMBL/GenBank/DDBJ whole genome shotgun (WGS) entry which is preliminary data.</text>
</comment>
<reference evidence="3" key="1">
    <citation type="submission" date="2022-06" db="EMBL/GenBank/DDBJ databases">
        <title>New cyanobacteria of genus Symplocastrum in benthos of Lake Baikal.</title>
        <authorList>
            <person name="Sorokovikova E."/>
            <person name="Tikhonova I."/>
            <person name="Krasnopeev A."/>
            <person name="Evseev P."/>
            <person name="Gladkikh A."/>
            <person name="Belykh O."/>
        </authorList>
    </citation>
    <scope>NUCLEOTIDE SEQUENCE</scope>
    <source>
        <strain evidence="3">BBK-W-15</strain>
    </source>
</reference>